<dbReference type="KEGG" id="ncc:104952563"/>
<evidence type="ECO:0000256" key="1">
    <source>
        <dbReference type="SAM" id="MobiDB-lite"/>
    </source>
</evidence>
<name>A0A6I9NS99_9TELE</name>
<gene>
    <name evidence="3" type="primary">LOC104952563</name>
</gene>
<protein>
    <submittedName>
        <fullName evidence="3">FERM domain-containing protein 4B-like isoform X1</fullName>
    </submittedName>
</protein>
<dbReference type="GO" id="GO:0005923">
    <property type="term" value="C:bicellular tight junction"/>
    <property type="evidence" value="ECO:0007669"/>
    <property type="project" value="TreeGrafter"/>
</dbReference>
<feature type="compositionally biased region" description="Low complexity" evidence="1">
    <location>
        <begin position="279"/>
        <end position="288"/>
    </location>
</feature>
<dbReference type="PANTHER" id="PTHR46079:SF1">
    <property type="entry name" value="FERM DOMAIN-CONTAINING PROTEIN 4B"/>
    <property type="match status" value="1"/>
</dbReference>
<dbReference type="AlphaFoldDB" id="A0A6I9NS99"/>
<keyword evidence="2" id="KW-1185">Reference proteome</keyword>
<dbReference type="InterPro" id="IPR047176">
    <property type="entry name" value="FRMD4A/B"/>
</dbReference>
<evidence type="ECO:0000313" key="3">
    <source>
        <dbReference type="RefSeq" id="XP_010777700.1"/>
    </source>
</evidence>
<feature type="compositionally biased region" description="Low complexity" evidence="1">
    <location>
        <begin position="249"/>
        <end position="271"/>
    </location>
</feature>
<dbReference type="GO" id="GO:0005912">
    <property type="term" value="C:adherens junction"/>
    <property type="evidence" value="ECO:0007669"/>
    <property type="project" value="TreeGrafter"/>
</dbReference>
<organism evidence="2 3">
    <name type="scientific">Notothenia coriiceps</name>
    <name type="common">black rockcod</name>
    <dbReference type="NCBI Taxonomy" id="8208"/>
    <lineage>
        <taxon>Eukaryota</taxon>
        <taxon>Metazoa</taxon>
        <taxon>Chordata</taxon>
        <taxon>Craniata</taxon>
        <taxon>Vertebrata</taxon>
        <taxon>Euteleostomi</taxon>
        <taxon>Actinopterygii</taxon>
        <taxon>Neopterygii</taxon>
        <taxon>Teleostei</taxon>
        <taxon>Neoteleostei</taxon>
        <taxon>Acanthomorphata</taxon>
        <taxon>Eupercaria</taxon>
        <taxon>Perciformes</taxon>
        <taxon>Notothenioidei</taxon>
        <taxon>Nototheniidae</taxon>
        <taxon>Notothenia</taxon>
    </lineage>
</organism>
<feature type="compositionally biased region" description="Low complexity" evidence="1">
    <location>
        <begin position="135"/>
        <end position="144"/>
    </location>
</feature>
<sequence>MYANTGSMPNLAQPDNRHANQPRARPTTTAYYVTGYPSYPEPEPYANGVYMYDNEMEGHYTVNPSYHPTQPTYHSHEVHGHYGHDEMDGMSQNPYATLRPPRNRQVPRGNEQPVKNFQKAIVAEHLRGWYQRNAQQPQQPQQQPAYGNYDYDRGSQHSLGYQTMPSAQSHNHRNIAYSSVSSASLSGNWHGHMSVGSAMSEYDMPAHAPQSYSYSTAPYSHSAHSRYGASQLLKGSWLSPEGQRRCALSPASSSSPPSSSYPSSSSCSYSPGCRERQLSSSPSRPNSSRGHRLSKVSFAKDVPQSLRGGAVVGWRSLHGL</sequence>
<dbReference type="GO" id="GO:0090162">
    <property type="term" value="P:establishment of epithelial cell polarity"/>
    <property type="evidence" value="ECO:0007669"/>
    <property type="project" value="InterPro"/>
</dbReference>
<evidence type="ECO:0000313" key="2">
    <source>
        <dbReference type="Proteomes" id="UP000504611"/>
    </source>
</evidence>
<accession>A0A6I9NS99</accession>
<dbReference type="PANTHER" id="PTHR46079">
    <property type="entry name" value="FERM DOMAIN-CONTAINING PROTEIN 4"/>
    <property type="match status" value="1"/>
</dbReference>
<feature type="compositionally biased region" description="Polar residues" evidence="1">
    <location>
        <begin position="1"/>
        <end position="10"/>
    </location>
</feature>
<feature type="region of interest" description="Disordered" evidence="1">
    <location>
        <begin position="246"/>
        <end position="300"/>
    </location>
</feature>
<dbReference type="GeneID" id="104952563"/>
<reference evidence="3" key="1">
    <citation type="submission" date="2025-08" db="UniProtKB">
        <authorList>
            <consortium name="RefSeq"/>
        </authorList>
    </citation>
    <scope>IDENTIFICATION</scope>
    <source>
        <tissue evidence="3">Muscle</tissue>
    </source>
</reference>
<dbReference type="Proteomes" id="UP000504611">
    <property type="component" value="Unplaced"/>
</dbReference>
<dbReference type="RefSeq" id="XP_010777700.1">
    <property type="nucleotide sequence ID" value="XM_010779398.1"/>
</dbReference>
<dbReference type="OrthoDB" id="10063592at2759"/>
<feature type="region of interest" description="Disordered" evidence="1">
    <location>
        <begin position="132"/>
        <end position="167"/>
    </location>
</feature>
<feature type="compositionally biased region" description="Polar residues" evidence="1">
    <location>
        <begin position="156"/>
        <end position="167"/>
    </location>
</feature>
<proteinExistence type="predicted"/>
<feature type="region of interest" description="Disordered" evidence="1">
    <location>
        <begin position="1"/>
        <end position="24"/>
    </location>
</feature>